<dbReference type="EMBL" id="KZ994490">
    <property type="protein sequence ID" value="RKO92808.1"/>
    <property type="molecule type" value="Genomic_DNA"/>
</dbReference>
<evidence type="ECO:0000313" key="3">
    <source>
        <dbReference type="EMBL" id="RKO92808.1"/>
    </source>
</evidence>
<protein>
    <submittedName>
        <fullName evidence="3">Uncharacterized protein</fullName>
    </submittedName>
</protein>
<name>A0A4P9WMB3_9FUNG</name>
<accession>A0A4P9WMB3</accession>
<keyword evidence="4" id="KW-1185">Reference proteome</keyword>
<feature type="chain" id="PRO_5020526715" evidence="2">
    <location>
        <begin position="19"/>
        <end position="666"/>
    </location>
</feature>
<dbReference type="Proteomes" id="UP000269721">
    <property type="component" value="Unassembled WGS sequence"/>
</dbReference>
<sequence>MLMRFLAACVLLWHCARFFEQEADLNARVAPEDVHHGIIVLTDVHFVFQDNVSKTGSSGSQREGRLGLAVLETSHTFTGATTSCDASGGGTQENTEVRIALVEQGHTAHCLHPSQQSRLEAGILSHSAYEFGRLGDAKQIDACVALEDAGLGVVGKGGAQFDVGDGHKRKGEGISHRGVVHDGHIGGGERAKQGMGILAACVALLFTKADGQPNCLGFEEEGSDVGRKVQTADVLSLRVYLMCFLDVIAGDAFHIFGGLAEYVGVSIPEAGLDRAVLPKDALQEEHEDGCFLKYAQPVMAFSASATCGVYQIQTARNACVAVKKKLWNVDWNYPKVSRKNPDMERVVCMDSCRVDNQEASVCDVSRDSVKVGCTGAMSATNPAKKSAYDDWTTKLFAQFPMERLSSWRCGPMRRGSHDCTLGLQPGRCRHKAFCAQLFFGPGQLGEVRLGVALLGGQHGAKEEAQQRPVLGSRGAGQDGEAHRQGVGLVGDIFKLQDIQVFEGMVRQTDRANGLDFVPEAEEGIADEVLRWGRESGQLAVNFGRGTESSSSLPDPAQKRYCKPFSGPSHCCHLSGCDLQASMLGSSWMSVWMVDSGDVVCDGTTDGILEGTGGAARVVGMGMAGSKGKDMAFTFSQNAMHLPGFRKFPNMPGKATPKYERQAIDEF</sequence>
<dbReference type="AlphaFoldDB" id="A0A4P9WMB3"/>
<feature type="signal peptide" evidence="2">
    <location>
        <begin position="1"/>
        <end position="18"/>
    </location>
</feature>
<evidence type="ECO:0000256" key="2">
    <source>
        <dbReference type="SAM" id="SignalP"/>
    </source>
</evidence>
<evidence type="ECO:0000256" key="1">
    <source>
        <dbReference type="SAM" id="MobiDB-lite"/>
    </source>
</evidence>
<proteinExistence type="predicted"/>
<reference evidence="4" key="1">
    <citation type="journal article" date="2018" name="Nat. Microbiol.">
        <title>Leveraging single-cell genomics to expand the fungal tree of life.</title>
        <authorList>
            <person name="Ahrendt S.R."/>
            <person name="Quandt C.A."/>
            <person name="Ciobanu D."/>
            <person name="Clum A."/>
            <person name="Salamov A."/>
            <person name="Andreopoulos B."/>
            <person name="Cheng J.F."/>
            <person name="Woyke T."/>
            <person name="Pelin A."/>
            <person name="Henrissat B."/>
            <person name="Reynolds N.K."/>
            <person name="Benny G.L."/>
            <person name="Smith M.E."/>
            <person name="James T.Y."/>
            <person name="Grigoriev I.V."/>
        </authorList>
    </citation>
    <scope>NUCLEOTIDE SEQUENCE [LARGE SCALE GENOMIC DNA]</scope>
</reference>
<gene>
    <name evidence="3" type="ORF">BDK51DRAFT_27269</name>
</gene>
<organism evidence="3 4">
    <name type="scientific">Blyttiomyces helicus</name>
    <dbReference type="NCBI Taxonomy" id="388810"/>
    <lineage>
        <taxon>Eukaryota</taxon>
        <taxon>Fungi</taxon>
        <taxon>Fungi incertae sedis</taxon>
        <taxon>Chytridiomycota</taxon>
        <taxon>Chytridiomycota incertae sedis</taxon>
        <taxon>Chytridiomycetes</taxon>
        <taxon>Chytridiomycetes incertae sedis</taxon>
        <taxon>Blyttiomyces</taxon>
    </lineage>
</organism>
<keyword evidence="2" id="KW-0732">Signal</keyword>
<evidence type="ECO:0000313" key="4">
    <source>
        <dbReference type="Proteomes" id="UP000269721"/>
    </source>
</evidence>
<feature type="region of interest" description="Disordered" evidence="1">
    <location>
        <begin position="460"/>
        <end position="481"/>
    </location>
</feature>